<dbReference type="InterPro" id="IPR011050">
    <property type="entry name" value="Pectin_lyase_fold/virulence"/>
</dbReference>
<comment type="caution">
    <text evidence="1">The sequence shown here is derived from an EMBL/GenBank/DDBJ whole genome shotgun (WGS) entry which is preliminary data.</text>
</comment>
<dbReference type="EMBL" id="WBVO01000013">
    <property type="protein sequence ID" value="KAB2806795.1"/>
    <property type="molecule type" value="Genomic_DNA"/>
</dbReference>
<organism evidence="1 2">
    <name type="scientific">Phaeocystidibacter luteus</name>
    <dbReference type="NCBI Taxonomy" id="911197"/>
    <lineage>
        <taxon>Bacteria</taxon>
        <taxon>Pseudomonadati</taxon>
        <taxon>Bacteroidota</taxon>
        <taxon>Flavobacteriia</taxon>
        <taxon>Flavobacteriales</taxon>
        <taxon>Phaeocystidibacteraceae</taxon>
        <taxon>Phaeocystidibacter</taxon>
    </lineage>
</organism>
<dbReference type="SUPFAM" id="SSF51126">
    <property type="entry name" value="Pectin lyase-like"/>
    <property type="match status" value="1"/>
</dbReference>
<dbReference type="OrthoDB" id="1111178at2"/>
<gene>
    <name evidence="1" type="ORF">F8C67_13075</name>
</gene>
<dbReference type="PROSITE" id="PS51257">
    <property type="entry name" value="PROKAR_LIPOPROTEIN"/>
    <property type="match status" value="1"/>
</dbReference>
<proteinExistence type="predicted"/>
<keyword evidence="2" id="KW-1185">Reference proteome</keyword>
<dbReference type="AlphaFoldDB" id="A0A6N6RD49"/>
<evidence type="ECO:0000313" key="1">
    <source>
        <dbReference type="EMBL" id="KAB2806795.1"/>
    </source>
</evidence>
<dbReference type="RefSeq" id="WP_151668312.1">
    <property type="nucleotide sequence ID" value="NZ_WBVO01000013.1"/>
</dbReference>
<protein>
    <submittedName>
        <fullName evidence="1">Right-handed parallel beta-helix repeat-containing protein</fullName>
    </submittedName>
</protein>
<reference evidence="1 2" key="1">
    <citation type="submission" date="2019-09" db="EMBL/GenBank/DDBJ databases">
        <title>Genomes of family Cryomorphaceae.</title>
        <authorList>
            <person name="Bowman J.P."/>
        </authorList>
    </citation>
    <scope>NUCLEOTIDE SEQUENCE [LARGE SCALE GENOMIC DNA]</scope>
    <source>
        <strain evidence="1 2">LMG 25704</strain>
    </source>
</reference>
<evidence type="ECO:0000313" key="2">
    <source>
        <dbReference type="Proteomes" id="UP000468650"/>
    </source>
</evidence>
<sequence length="495" mass="54520">MKRLLLPLFILGMIFLGSCRKEQDFVRQSVDLRFSADTIFLDTVFTQVGSSTRTLRVFNPTNEDVYIDRISLGRGNASYYRLNVNGTPTKNITDVELLAKDSITIRIEVTADVGLSNEILYTDSIIFNTLGNIQDVDLVTLARDAHFYYPTNVLVIPQPEPFPDIRIPYSVLDCNSTWAADKPHVVYGYAVVDSGCVLNVQPGVELHFHSQSGLWVTGGGQLLMDGGDLGNIDSDPIVVQGDRLEPFYENVPGQWGGILGGIFIQSGSTGNVIRNTIIKNATTALRVDSTTAAAPNLLVENAQVLNSSRVGIYGGYANVQARNVVVGNSGVYGLYALGGNYDFIHCTFANYSVGGRSTPSIGLFNYFETSPGTRFVRDIESAQFENTIVYGNRRVEFGVGLDNAADLNFQFVDCFIRLEENPIDNAFDREDQNLFTNCTLDTDPRFEDFQNQNYQLDSISPALDVANPTIAQGVPNDIVKVSRVNNPDVGAYERQ</sequence>
<accession>A0A6N6RD49</accession>
<dbReference type="Proteomes" id="UP000468650">
    <property type="component" value="Unassembled WGS sequence"/>
</dbReference>
<name>A0A6N6RD49_9FLAO</name>